<protein>
    <submittedName>
        <fullName evidence="1">Uncharacterized protein</fullName>
    </submittedName>
</protein>
<dbReference type="EMBL" id="GBRH01279050">
    <property type="protein sequence ID" value="JAD18845.1"/>
    <property type="molecule type" value="Transcribed_RNA"/>
</dbReference>
<proteinExistence type="predicted"/>
<name>A0A0A8Y1C6_ARUDO</name>
<reference evidence="1" key="2">
    <citation type="journal article" date="2015" name="Data Brief">
        <title>Shoot transcriptome of the giant reed, Arundo donax.</title>
        <authorList>
            <person name="Barrero R.A."/>
            <person name="Guerrero F.D."/>
            <person name="Moolhuijzen P."/>
            <person name="Goolsby J.A."/>
            <person name="Tidwell J."/>
            <person name="Bellgard S.E."/>
            <person name="Bellgard M.I."/>
        </authorList>
    </citation>
    <scope>NUCLEOTIDE SEQUENCE</scope>
    <source>
        <tissue evidence="1">Shoot tissue taken approximately 20 cm above the soil surface</tissue>
    </source>
</reference>
<reference evidence="1" key="1">
    <citation type="submission" date="2014-09" db="EMBL/GenBank/DDBJ databases">
        <authorList>
            <person name="Magalhaes I.L.F."/>
            <person name="Oliveira U."/>
            <person name="Santos F.R."/>
            <person name="Vidigal T.H.D.A."/>
            <person name="Brescovit A.D."/>
            <person name="Santos A.J."/>
        </authorList>
    </citation>
    <scope>NUCLEOTIDE SEQUENCE</scope>
    <source>
        <tissue evidence="1">Shoot tissue taken approximately 20 cm above the soil surface</tissue>
    </source>
</reference>
<dbReference type="AlphaFoldDB" id="A0A0A8Y1C6"/>
<organism evidence="1">
    <name type="scientific">Arundo donax</name>
    <name type="common">Giant reed</name>
    <name type="synonym">Donax arundinaceus</name>
    <dbReference type="NCBI Taxonomy" id="35708"/>
    <lineage>
        <taxon>Eukaryota</taxon>
        <taxon>Viridiplantae</taxon>
        <taxon>Streptophyta</taxon>
        <taxon>Embryophyta</taxon>
        <taxon>Tracheophyta</taxon>
        <taxon>Spermatophyta</taxon>
        <taxon>Magnoliopsida</taxon>
        <taxon>Liliopsida</taxon>
        <taxon>Poales</taxon>
        <taxon>Poaceae</taxon>
        <taxon>PACMAD clade</taxon>
        <taxon>Arundinoideae</taxon>
        <taxon>Arundineae</taxon>
        <taxon>Arundo</taxon>
    </lineage>
</organism>
<sequence length="37" mass="4162">MRYGCSKPDEVIATRCCVLLLFSTELDLCARVHLHAP</sequence>
<accession>A0A0A8Y1C6</accession>
<evidence type="ECO:0000313" key="1">
    <source>
        <dbReference type="EMBL" id="JAD18845.1"/>
    </source>
</evidence>